<sequence>MPLNFKMQHDGKGARPRSIDMYMTEVSEANKAET</sequence>
<dbReference type="AlphaFoldDB" id="A0A1I3QX09"/>
<evidence type="ECO:0000313" key="4">
    <source>
        <dbReference type="Proteomes" id="UP000224607"/>
    </source>
</evidence>
<dbReference type="EMBL" id="NITY01000015">
    <property type="protein sequence ID" value="PHM38686.1"/>
    <property type="molecule type" value="Genomic_DNA"/>
</dbReference>
<dbReference type="STRING" id="351675.SAMN05421680_10863"/>
<accession>A0A1I3QX09</accession>
<reference evidence="2" key="1">
    <citation type="submission" date="2016-10" db="EMBL/GenBank/DDBJ databases">
        <authorList>
            <person name="de Groot N.N."/>
        </authorList>
    </citation>
    <scope>NUCLEOTIDE SEQUENCE [LARGE SCALE GENOMIC DNA]</scope>
    <source>
        <strain evidence="2">DSM 17908</strain>
    </source>
</reference>
<proteinExistence type="predicted"/>
<gene>
    <name evidence="2" type="ORF">SAMN05421680_10863</name>
    <name evidence="1" type="ORF">Xmau_03396</name>
</gene>
<reference evidence="3" key="2">
    <citation type="submission" date="2016-10" db="EMBL/GenBank/DDBJ databases">
        <authorList>
            <person name="Varghese N."/>
            <person name="Submissions S."/>
        </authorList>
    </citation>
    <scope>NUCLEOTIDE SEQUENCE [LARGE SCALE GENOMIC DNA]</scope>
    <source>
        <strain evidence="3">DSM 17908</strain>
    </source>
</reference>
<dbReference type="EMBL" id="FORG01000008">
    <property type="protein sequence ID" value="SFJ38618.1"/>
    <property type="molecule type" value="Genomic_DNA"/>
</dbReference>
<dbReference type="Proteomes" id="UP000198919">
    <property type="component" value="Unassembled WGS sequence"/>
</dbReference>
<reference evidence="1 4" key="3">
    <citation type="journal article" date="2017" name="Nat. Microbiol.">
        <title>Natural product diversity associated with the nematode symbionts Photorhabdus and Xenorhabdus.</title>
        <authorList>
            <person name="Tobias N.J."/>
            <person name="Wolff H."/>
            <person name="Djahanschiri B."/>
            <person name="Grundmann F."/>
            <person name="Kronenwerth M."/>
            <person name="Shi Y.M."/>
            <person name="Simonyi S."/>
            <person name="Grun P."/>
            <person name="Shapiro-Ilan D."/>
            <person name="Pidot S.J."/>
            <person name="Stinear T.P."/>
            <person name="Ebersberger I."/>
            <person name="Bode H.B."/>
        </authorList>
    </citation>
    <scope>NUCLEOTIDE SEQUENCE [LARGE SCALE GENOMIC DNA]</scope>
    <source>
        <strain evidence="1 4">DSM 17908</strain>
    </source>
</reference>
<dbReference type="Proteomes" id="UP000224607">
    <property type="component" value="Unassembled WGS sequence"/>
</dbReference>
<evidence type="ECO:0000313" key="3">
    <source>
        <dbReference type="Proteomes" id="UP000198919"/>
    </source>
</evidence>
<name>A0A1I3QX09_9GAMM</name>
<evidence type="ECO:0000313" key="1">
    <source>
        <dbReference type="EMBL" id="PHM38686.1"/>
    </source>
</evidence>
<evidence type="ECO:0000313" key="2">
    <source>
        <dbReference type="EMBL" id="SFJ38618.1"/>
    </source>
</evidence>
<protein>
    <submittedName>
        <fullName evidence="2">Uncharacterized protein</fullName>
    </submittedName>
</protein>
<organism evidence="2 3">
    <name type="scientific">Xenorhabdus mauleonii</name>
    <dbReference type="NCBI Taxonomy" id="351675"/>
    <lineage>
        <taxon>Bacteria</taxon>
        <taxon>Pseudomonadati</taxon>
        <taxon>Pseudomonadota</taxon>
        <taxon>Gammaproteobacteria</taxon>
        <taxon>Enterobacterales</taxon>
        <taxon>Morganellaceae</taxon>
        <taxon>Xenorhabdus</taxon>
    </lineage>
</organism>
<keyword evidence="4" id="KW-1185">Reference proteome</keyword>